<dbReference type="SUPFAM" id="SSF51182">
    <property type="entry name" value="RmlC-like cupins"/>
    <property type="match status" value="1"/>
</dbReference>
<keyword evidence="2" id="KW-0238">DNA-binding</keyword>
<evidence type="ECO:0000256" key="3">
    <source>
        <dbReference type="ARBA" id="ARBA00023163"/>
    </source>
</evidence>
<dbReference type="GO" id="GO:0043565">
    <property type="term" value="F:sequence-specific DNA binding"/>
    <property type="evidence" value="ECO:0007669"/>
    <property type="project" value="InterPro"/>
</dbReference>
<keyword evidence="6" id="KW-1185">Reference proteome</keyword>
<protein>
    <submittedName>
        <fullName evidence="5">Helix-turn-helix domain-containing protein</fullName>
    </submittedName>
</protein>
<evidence type="ECO:0000313" key="5">
    <source>
        <dbReference type="EMBL" id="MDA3730696.1"/>
    </source>
</evidence>
<dbReference type="EMBL" id="JAQIFT010000016">
    <property type="protein sequence ID" value="MDA3730696.1"/>
    <property type="molecule type" value="Genomic_DNA"/>
</dbReference>
<evidence type="ECO:0000259" key="4">
    <source>
        <dbReference type="PROSITE" id="PS01124"/>
    </source>
</evidence>
<dbReference type="InterPro" id="IPR018062">
    <property type="entry name" value="HTH_AraC-typ_CS"/>
</dbReference>
<organism evidence="5 6">
    <name type="scientific">Holtiella tumoricola</name>
    <dbReference type="NCBI Taxonomy" id="3018743"/>
    <lineage>
        <taxon>Bacteria</taxon>
        <taxon>Bacillati</taxon>
        <taxon>Bacillota</taxon>
        <taxon>Clostridia</taxon>
        <taxon>Lachnospirales</taxon>
        <taxon>Cellulosilyticaceae</taxon>
        <taxon>Holtiella</taxon>
    </lineage>
</organism>
<dbReference type="PROSITE" id="PS00041">
    <property type="entry name" value="HTH_ARAC_FAMILY_1"/>
    <property type="match status" value="1"/>
</dbReference>
<dbReference type="RefSeq" id="WP_271011251.1">
    <property type="nucleotide sequence ID" value="NZ_JAQIFT010000016.1"/>
</dbReference>
<dbReference type="PROSITE" id="PS01124">
    <property type="entry name" value="HTH_ARAC_FAMILY_2"/>
    <property type="match status" value="1"/>
</dbReference>
<keyword evidence="1" id="KW-0805">Transcription regulation</keyword>
<dbReference type="Proteomes" id="UP001169242">
    <property type="component" value="Unassembled WGS sequence"/>
</dbReference>
<evidence type="ECO:0000256" key="1">
    <source>
        <dbReference type="ARBA" id="ARBA00023015"/>
    </source>
</evidence>
<evidence type="ECO:0000313" key="6">
    <source>
        <dbReference type="Proteomes" id="UP001169242"/>
    </source>
</evidence>
<gene>
    <name evidence="5" type="ORF">PBV87_04175</name>
</gene>
<dbReference type="InterPro" id="IPR011051">
    <property type="entry name" value="RmlC_Cupin_sf"/>
</dbReference>
<dbReference type="InterPro" id="IPR018060">
    <property type="entry name" value="HTH_AraC"/>
</dbReference>
<keyword evidence="3" id="KW-0804">Transcription</keyword>
<proteinExistence type="predicted"/>
<dbReference type="PANTHER" id="PTHR43280">
    <property type="entry name" value="ARAC-FAMILY TRANSCRIPTIONAL REGULATOR"/>
    <property type="match status" value="1"/>
</dbReference>
<dbReference type="InterPro" id="IPR009057">
    <property type="entry name" value="Homeodomain-like_sf"/>
</dbReference>
<sequence length="439" mass="52672">MTENRVKSTMLYVQTIKPHFSESNLEIILVLKGSITIQKVERVVTVNEGEFTLINRYIVHSIQSEGAYILSAKIRLSEFRDIFDKMEYVEFMNNDELLDINRPLKNRLNKVVMDLLIRQYLYEKDLDKADRVEERKLNEQHLVHMLFSSYQLISHMKEEEEYPTGKLQDRYYWIVEYVMKHTNEKIMVEDILKELYMNATYFSQFMKKVGGVNFKDFVQYRKLIMIQGYMLDYSLCMTEIANLVGIYDMKSFYSLFKRYFKKAPKTWRAESWQLEDEYTRVCDEQVLEKFMDKYHIKERKETSSSKLYKHLLQMKQMEPLDLEGTEIILNPYCDMGDQFDPYYQVYNYFNELIDEIYKSKISLHLVYPYRYLREPEQKELFINTMKLSSLKLMGGKMKKLKVSFMVQTPEQLFEAKELRQIIDQEIGNLAINVAINIAL</sequence>
<dbReference type="Pfam" id="PF12833">
    <property type="entry name" value="HTH_18"/>
    <property type="match status" value="1"/>
</dbReference>
<accession>A0AA42J002</accession>
<comment type="caution">
    <text evidence="5">The sequence shown here is derived from an EMBL/GenBank/DDBJ whole genome shotgun (WGS) entry which is preliminary data.</text>
</comment>
<dbReference type="SUPFAM" id="SSF46689">
    <property type="entry name" value="Homeodomain-like"/>
    <property type="match status" value="1"/>
</dbReference>
<feature type="domain" description="HTH araC/xylS-type" evidence="4">
    <location>
        <begin position="172"/>
        <end position="270"/>
    </location>
</feature>
<name>A0AA42J002_9FIRM</name>
<dbReference type="AlphaFoldDB" id="A0AA42J002"/>
<dbReference type="GO" id="GO:0003700">
    <property type="term" value="F:DNA-binding transcription factor activity"/>
    <property type="evidence" value="ECO:0007669"/>
    <property type="project" value="InterPro"/>
</dbReference>
<reference evidence="5" key="1">
    <citation type="journal article" date="2023" name="Int. J. Syst. Evol. Microbiol.">
        <title>&lt;i&gt;Holtiella tumoricola&lt;/i&gt; gen. nov. sp. nov., isolated from a human clinical sample.</title>
        <authorList>
            <person name="Allen-Vercoe E."/>
            <person name="Daigneault M.C."/>
            <person name="Vancuren S.J."/>
            <person name="Cochrane K."/>
            <person name="O'Neal L.L."/>
            <person name="Sankaranarayanan K."/>
            <person name="Lawson P.A."/>
        </authorList>
    </citation>
    <scope>NUCLEOTIDE SEQUENCE</scope>
    <source>
        <strain evidence="5">CC70A</strain>
    </source>
</reference>
<dbReference type="CDD" id="cd02208">
    <property type="entry name" value="cupin_RmlC-like"/>
    <property type="match status" value="1"/>
</dbReference>
<dbReference type="Gene3D" id="1.10.10.60">
    <property type="entry name" value="Homeodomain-like"/>
    <property type="match status" value="2"/>
</dbReference>
<dbReference type="SMART" id="SM00342">
    <property type="entry name" value="HTH_ARAC"/>
    <property type="match status" value="1"/>
</dbReference>
<dbReference type="PANTHER" id="PTHR43280:SF28">
    <property type="entry name" value="HTH-TYPE TRANSCRIPTIONAL ACTIVATOR RHAS"/>
    <property type="match status" value="1"/>
</dbReference>
<evidence type="ECO:0000256" key="2">
    <source>
        <dbReference type="ARBA" id="ARBA00023125"/>
    </source>
</evidence>